<dbReference type="GO" id="GO:0004175">
    <property type="term" value="F:endopeptidase activity"/>
    <property type="evidence" value="ECO:0007669"/>
    <property type="project" value="UniProtKB-ARBA"/>
</dbReference>
<sequence length="303" mass="33058">MTAYHPHHGYSAAARLTPDLPRLALGFVLIEVGYKLGLNLLDAVLVSAPDSFVDSYYSGTTRSGLLLQLFAFSLLILSVITVTRKLHFRSAVSLIGPPNQAWKDLRQVTLACLGGFLLIELLPPYYSYAGGVWNMPLAWLTTLPLAMIALLIQTGAEELLYRGYLQQQLAARFRAAWVWMLVPNLLFAAAHWQPHAASNEAWEYVAWAFFFGLAASDLTARSGTLGAAVGFHLANNAFAFLFFGEMGSADSGLALMLFPAPEATGDSLLPPSAQEAVFPSAQLITELLAMLIIWLSARIAIRR</sequence>
<dbReference type="EMBL" id="CYSB01000028">
    <property type="protein sequence ID" value="CUH67041.1"/>
    <property type="molecule type" value="Genomic_DNA"/>
</dbReference>
<feature type="domain" description="CAAX prenyl protease 2/Lysostaphin resistance protein A-like" evidence="2">
    <location>
        <begin position="141"/>
        <end position="238"/>
    </location>
</feature>
<feature type="transmembrane region" description="Helical" evidence="1">
    <location>
        <begin position="280"/>
        <end position="301"/>
    </location>
</feature>
<evidence type="ECO:0000313" key="3">
    <source>
        <dbReference type="EMBL" id="CUH67041.1"/>
    </source>
</evidence>
<dbReference type="EMBL" id="CYSC01000016">
    <property type="protein sequence ID" value="CUH71097.1"/>
    <property type="molecule type" value="Genomic_DNA"/>
</dbReference>
<dbReference type="Pfam" id="PF02517">
    <property type="entry name" value="Rce1-like"/>
    <property type="match status" value="1"/>
</dbReference>
<name>A0A0P1G196_9RHOB</name>
<evidence type="ECO:0000256" key="1">
    <source>
        <dbReference type="SAM" id="Phobius"/>
    </source>
</evidence>
<proteinExistence type="predicted"/>
<protein>
    <submittedName>
        <fullName evidence="4">CAAX amino terminal protease self-immunity</fullName>
    </submittedName>
</protein>
<reference evidence="4 6" key="2">
    <citation type="submission" date="2015-09" db="EMBL/GenBank/DDBJ databases">
        <authorList>
            <consortium name="Swine Surveillance"/>
        </authorList>
    </citation>
    <scope>NUCLEOTIDE SEQUENCE [LARGE SCALE GENOMIC DNA]</scope>
    <source>
        <strain evidence="4 6">5120</strain>
    </source>
</reference>
<feature type="transmembrane region" description="Helical" evidence="1">
    <location>
        <begin position="204"/>
        <end position="231"/>
    </location>
</feature>
<reference evidence="3 5" key="1">
    <citation type="submission" date="2015-09" db="EMBL/GenBank/DDBJ databases">
        <authorList>
            <person name="Rodrigo-Torres L."/>
            <person name="Arahal D.R."/>
        </authorList>
    </citation>
    <scope>NUCLEOTIDE SEQUENCE [LARGE SCALE GENOMIC DNA]</scope>
    <source>
        <strain evidence="3 5">CECT 5118</strain>
    </source>
</reference>
<feature type="transmembrane region" description="Helical" evidence="1">
    <location>
        <begin position="238"/>
        <end position="260"/>
    </location>
</feature>
<dbReference type="AlphaFoldDB" id="A0A0P1G196"/>
<accession>A0A0P1G196</accession>
<evidence type="ECO:0000313" key="4">
    <source>
        <dbReference type="EMBL" id="CUH71097.1"/>
    </source>
</evidence>
<feature type="transmembrane region" description="Helical" evidence="1">
    <location>
        <begin position="108"/>
        <end position="126"/>
    </location>
</feature>
<dbReference type="InterPro" id="IPR052710">
    <property type="entry name" value="CAAX_protease"/>
</dbReference>
<dbReference type="Proteomes" id="UP000051086">
    <property type="component" value="Unassembled WGS sequence"/>
</dbReference>
<evidence type="ECO:0000313" key="5">
    <source>
        <dbReference type="Proteomes" id="UP000051086"/>
    </source>
</evidence>
<dbReference type="GO" id="GO:0006508">
    <property type="term" value="P:proteolysis"/>
    <property type="evidence" value="ECO:0007669"/>
    <property type="project" value="UniProtKB-KW"/>
</dbReference>
<evidence type="ECO:0000259" key="2">
    <source>
        <dbReference type="Pfam" id="PF02517"/>
    </source>
</evidence>
<feature type="transmembrane region" description="Helical" evidence="1">
    <location>
        <begin position="132"/>
        <end position="152"/>
    </location>
</feature>
<gene>
    <name evidence="3" type="ORF">TL5118_02009</name>
    <name evidence="4" type="ORF">TL5120_00877</name>
</gene>
<dbReference type="OrthoDB" id="7171777at2"/>
<keyword evidence="4" id="KW-0378">Hydrolase</keyword>
<dbReference type="PANTHER" id="PTHR36435:SF1">
    <property type="entry name" value="CAAX AMINO TERMINAL PROTEASE FAMILY PROTEIN"/>
    <property type="match status" value="1"/>
</dbReference>
<keyword evidence="1" id="KW-0812">Transmembrane</keyword>
<organism evidence="4 6">
    <name type="scientific">Thalassovita autumnalis</name>
    <dbReference type="NCBI Taxonomy" id="2072972"/>
    <lineage>
        <taxon>Bacteria</taxon>
        <taxon>Pseudomonadati</taxon>
        <taxon>Pseudomonadota</taxon>
        <taxon>Alphaproteobacteria</taxon>
        <taxon>Rhodobacterales</taxon>
        <taxon>Roseobacteraceae</taxon>
        <taxon>Thalassovita</taxon>
    </lineage>
</organism>
<feature type="transmembrane region" description="Helical" evidence="1">
    <location>
        <begin position="173"/>
        <end position="192"/>
    </location>
</feature>
<keyword evidence="1" id="KW-1133">Transmembrane helix</keyword>
<dbReference type="InterPro" id="IPR003675">
    <property type="entry name" value="Rce1/LyrA-like_dom"/>
</dbReference>
<dbReference type="GO" id="GO:0080120">
    <property type="term" value="P:CAAX-box protein maturation"/>
    <property type="evidence" value="ECO:0007669"/>
    <property type="project" value="UniProtKB-ARBA"/>
</dbReference>
<keyword evidence="1" id="KW-0472">Membrane</keyword>
<dbReference type="Proteomes" id="UP000051887">
    <property type="component" value="Unassembled WGS sequence"/>
</dbReference>
<keyword evidence="5" id="KW-1185">Reference proteome</keyword>
<feature type="transmembrane region" description="Helical" evidence="1">
    <location>
        <begin position="65"/>
        <end position="87"/>
    </location>
</feature>
<dbReference type="PANTHER" id="PTHR36435">
    <property type="entry name" value="SLR1288 PROTEIN"/>
    <property type="match status" value="1"/>
</dbReference>
<evidence type="ECO:0000313" key="6">
    <source>
        <dbReference type="Proteomes" id="UP000051887"/>
    </source>
</evidence>
<keyword evidence="4" id="KW-0645">Protease</keyword>
<dbReference type="RefSeq" id="WP_058242414.1">
    <property type="nucleotide sequence ID" value="NZ_CYSB01000028.1"/>
</dbReference>